<dbReference type="AlphaFoldDB" id="A0A813Q2Q2"/>
<name>A0A813Q2Q2_ADIRI</name>
<dbReference type="PANTHER" id="PTHR46494">
    <property type="entry name" value="CORA FAMILY METAL ION TRANSPORTER (EUROFUNG)"/>
    <property type="match status" value="1"/>
</dbReference>
<dbReference type="EMBL" id="CAJNOJ010000007">
    <property type="protein sequence ID" value="CAF0761113.1"/>
    <property type="molecule type" value="Genomic_DNA"/>
</dbReference>
<reference evidence="9" key="1">
    <citation type="submission" date="2021-02" db="EMBL/GenBank/DDBJ databases">
        <authorList>
            <person name="Nowell W R."/>
        </authorList>
    </citation>
    <scope>NUCLEOTIDE SEQUENCE</scope>
</reference>
<keyword evidence="3" id="KW-0813">Transport</keyword>
<evidence type="ECO:0000313" key="10">
    <source>
        <dbReference type="Proteomes" id="UP000663852"/>
    </source>
</evidence>
<comment type="caution">
    <text evidence="9">The sequence shown here is derived from an EMBL/GenBank/DDBJ whole genome shotgun (WGS) entry which is preliminary data.</text>
</comment>
<dbReference type="SUPFAM" id="SSF144083">
    <property type="entry name" value="Magnesium transport protein CorA, transmembrane region"/>
    <property type="match status" value="1"/>
</dbReference>
<dbReference type="GO" id="GO:0005886">
    <property type="term" value="C:plasma membrane"/>
    <property type="evidence" value="ECO:0007669"/>
    <property type="project" value="UniProtKB-SubCell"/>
</dbReference>
<evidence type="ECO:0000256" key="2">
    <source>
        <dbReference type="ARBA" id="ARBA00009765"/>
    </source>
</evidence>
<comment type="subcellular location">
    <subcellularLocation>
        <location evidence="1">Cell membrane</location>
        <topology evidence="1">Multi-pass membrane protein</topology>
    </subcellularLocation>
</comment>
<evidence type="ECO:0000256" key="4">
    <source>
        <dbReference type="ARBA" id="ARBA00022475"/>
    </source>
</evidence>
<evidence type="ECO:0000256" key="8">
    <source>
        <dbReference type="SAM" id="Phobius"/>
    </source>
</evidence>
<evidence type="ECO:0000256" key="1">
    <source>
        <dbReference type="ARBA" id="ARBA00004651"/>
    </source>
</evidence>
<evidence type="ECO:0000256" key="7">
    <source>
        <dbReference type="ARBA" id="ARBA00023136"/>
    </source>
</evidence>
<keyword evidence="5 8" id="KW-0812">Transmembrane</keyword>
<dbReference type="Gene3D" id="3.30.460.20">
    <property type="entry name" value="CorA soluble domain-like"/>
    <property type="match status" value="1"/>
</dbReference>
<evidence type="ECO:0000256" key="5">
    <source>
        <dbReference type="ARBA" id="ARBA00022692"/>
    </source>
</evidence>
<feature type="transmembrane region" description="Helical" evidence="8">
    <location>
        <begin position="388"/>
        <end position="408"/>
    </location>
</feature>
<dbReference type="GO" id="GO:0050897">
    <property type="term" value="F:cobalt ion binding"/>
    <property type="evidence" value="ECO:0007669"/>
    <property type="project" value="TreeGrafter"/>
</dbReference>
<dbReference type="OrthoDB" id="9978047at2759"/>
<dbReference type="SUPFAM" id="SSF143865">
    <property type="entry name" value="CorA soluble domain-like"/>
    <property type="match status" value="1"/>
</dbReference>
<evidence type="ECO:0000256" key="6">
    <source>
        <dbReference type="ARBA" id="ARBA00022989"/>
    </source>
</evidence>
<gene>
    <name evidence="9" type="ORF">EDS130_LOCUS2810</name>
</gene>
<protein>
    <submittedName>
        <fullName evidence="9">Uncharacterized protein</fullName>
    </submittedName>
</protein>
<dbReference type="InterPro" id="IPR002523">
    <property type="entry name" value="MgTranspt_CorA/ZnTranspt_ZntB"/>
</dbReference>
<dbReference type="GO" id="GO:0015095">
    <property type="term" value="F:magnesium ion transmembrane transporter activity"/>
    <property type="evidence" value="ECO:0007669"/>
    <property type="project" value="TreeGrafter"/>
</dbReference>
<dbReference type="InterPro" id="IPR045863">
    <property type="entry name" value="CorA_TM1_TM2"/>
</dbReference>
<dbReference type="Gene3D" id="1.20.58.340">
    <property type="entry name" value="Magnesium transport protein CorA, transmembrane region"/>
    <property type="match status" value="2"/>
</dbReference>
<dbReference type="Pfam" id="PF01544">
    <property type="entry name" value="CorA"/>
    <property type="match status" value="2"/>
</dbReference>
<dbReference type="GO" id="GO:0000287">
    <property type="term" value="F:magnesium ion binding"/>
    <property type="evidence" value="ECO:0007669"/>
    <property type="project" value="TreeGrafter"/>
</dbReference>
<proteinExistence type="inferred from homology"/>
<keyword evidence="7 8" id="KW-0472">Membrane</keyword>
<keyword evidence="6 8" id="KW-1133">Transmembrane helix</keyword>
<comment type="similarity">
    <text evidence="2">Belongs to the CorA metal ion transporter (MIT) (TC 1.A.35) family.</text>
</comment>
<dbReference type="Proteomes" id="UP000663852">
    <property type="component" value="Unassembled WGS sequence"/>
</dbReference>
<evidence type="ECO:0000313" key="9">
    <source>
        <dbReference type="EMBL" id="CAF0761113.1"/>
    </source>
</evidence>
<evidence type="ECO:0000256" key="3">
    <source>
        <dbReference type="ARBA" id="ARBA00022448"/>
    </source>
</evidence>
<organism evidence="9 10">
    <name type="scientific">Adineta ricciae</name>
    <name type="common">Rotifer</name>
    <dbReference type="NCBI Taxonomy" id="249248"/>
    <lineage>
        <taxon>Eukaryota</taxon>
        <taxon>Metazoa</taxon>
        <taxon>Spiralia</taxon>
        <taxon>Gnathifera</taxon>
        <taxon>Rotifera</taxon>
        <taxon>Eurotatoria</taxon>
        <taxon>Bdelloidea</taxon>
        <taxon>Adinetida</taxon>
        <taxon>Adinetidae</taxon>
        <taxon>Adineta</taxon>
    </lineage>
</organism>
<dbReference type="GO" id="GO:0015087">
    <property type="term" value="F:cobalt ion transmembrane transporter activity"/>
    <property type="evidence" value="ECO:0007669"/>
    <property type="project" value="TreeGrafter"/>
</dbReference>
<sequence length="414" mass="48450">MPYESHAVSFELNPLLLESSYPIHIHFYDESSYSELKYRCAAEIPRDLSDSYKGKNIWVEIISRDVDIVRNVLSYFDAHSLVIDDVQTYDQRMNLSILNEDVYLLLDLIYLNKDSHIVEQQKMSFYLFENTLITVQQYYTGGLFSTIKYRLSKKTAQSKGLLKKMKIDYLFYRLLNVVIESYVLVLDSILHETELIDKQLMFSTKPRADTITIDTLKLMFHIKHDLLHFKIVCAPLKDIIIKLQKTRETVVPKRQRPALRQCRRRLKRRLRLVVGHKCSFVAPTTTSLAATNDDDDYALDDGVLVFNDYIYKYFRRLLDHTVELNDMIDSSADTITSLIDFYMILNGELINDTMQTLTVMSCIFMPLNFLSSVSSMNFEHMPQIPMRYGYYGQLGLMGVILFTMIAYFKFKKLI</sequence>
<dbReference type="InterPro" id="IPR045861">
    <property type="entry name" value="CorA_cytoplasmic_dom"/>
</dbReference>
<accession>A0A813Q2Q2</accession>
<keyword evidence="4" id="KW-1003">Cell membrane</keyword>
<dbReference type="PANTHER" id="PTHR46494:SF1">
    <property type="entry name" value="CORA FAMILY METAL ION TRANSPORTER (EUROFUNG)"/>
    <property type="match status" value="1"/>
</dbReference>